<dbReference type="EMBL" id="JBHFNR010000199">
    <property type="protein sequence ID" value="MFB2896428.1"/>
    <property type="molecule type" value="Genomic_DNA"/>
</dbReference>
<gene>
    <name evidence="1" type="ORF">ACE1CI_26250</name>
</gene>
<reference evidence="1 2" key="1">
    <citation type="submission" date="2024-09" db="EMBL/GenBank/DDBJ databases">
        <title>Floridaenema gen nov. (Aerosakkonemataceae, Aerosakkonematales ord. nov., Cyanobacteria) from benthic tropical and subtropical fresh waters, with the description of four new species.</title>
        <authorList>
            <person name="Moretto J.A."/>
            <person name="Berthold D.E."/>
            <person name="Lefler F.W."/>
            <person name="Huang I.-S."/>
            <person name="Laughinghouse H. IV."/>
        </authorList>
    </citation>
    <scope>NUCLEOTIDE SEQUENCE [LARGE SCALE GENOMIC DNA]</scope>
    <source>
        <strain evidence="1 2">BLCC-F50</strain>
    </source>
</reference>
<protein>
    <submittedName>
        <fullName evidence="1">Uncharacterized protein</fullName>
    </submittedName>
</protein>
<name>A0ABV4XXG8_9CYAN</name>
<accession>A0ABV4XXG8</accession>
<dbReference type="Gene3D" id="6.10.250.330">
    <property type="match status" value="1"/>
</dbReference>
<dbReference type="RefSeq" id="WP_413266056.1">
    <property type="nucleotide sequence ID" value="NZ_JBHFNR010000199.1"/>
</dbReference>
<evidence type="ECO:0000313" key="2">
    <source>
        <dbReference type="Proteomes" id="UP001576784"/>
    </source>
</evidence>
<sequence length="72" mass="8392">MSTVYRLKASELDSNFIEEIKATFGDKEIEIIVSQFDETEYLLKSTVNKNRLLKAIENVKKRQNLVEVNLQD</sequence>
<proteinExistence type="predicted"/>
<evidence type="ECO:0000313" key="1">
    <source>
        <dbReference type="EMBL" id="MFB2896428.1"/>
    </source>
</evidence>
<comment type="caution">
    <text evidence="1">The sequence shown here is derived from an EMBL/GenBank/DDBJ whole genome shotgun (WGS) entry which is preliminary data.</text>
</comment>
<organism evidence="1 2">
    <name type="scientific">Floridaenema flaviceps BLCC-F50</name>
    <dbReference type="NCBI Taxonomy" id="3153642"/>
    <lineage>
        <taxon>Bacteria</taxon>
        <taxon>Bacillati</taxon>
        <taxon>Cyanobacteriota</taxon>
        <taxon>Cyanophyceae</taxon>
        <taxon>Oscillatoriophycideae</taxon>
        <taxon>Aerosakkonematales</taxon>
        <taxon>Aerosakkonemataceae</taxon>
        <taxon>Floridanema</taxon>
        <taxon>Floridanema flaviceps</taxon>
    </lineage>
</organism>
<dbReference type="Proteomes" id="UP001576784">
    <property type="component" value="Unassembled WGS sequence"/>
</dbReference>
<keyword evidence="2" id="KW-1185">Reference proteome</keyword>